<keyword evidence="1" id="KW-0812">Transmembrane</keyword>
<dbReference type="AlphaFoldDB" id="A0A3B0Z564"/>
<keyword evidence="1" id="KW-1133">Transmembrane helix</keyword>
<sequence>MQYVIYPTVLKRCLYFIAAFAFFFIVFMIPYDDGWLPDSRGWNYYTSLQGLSETMTSLGGIIYFSLAVILMAPFFILGTSFLLASTVWSAAKIKQGKLYFYGPLRFTDKAVFELSTIESIVIKQFSVWCSNDGSNAITLSADYMSKEQLIKFLANAGHSRIKIIDADK</sequence>
<accession>A0A3B0Z564</accession>
<feature type="transmembrane region" description="Helical" evidence="1">
    <location>
        <begin position="12"/>
        <end position="31"/>
    </location>
</feature>
<feature type="transmembrane region" description="Helical" evidence="1">
    <location>
        <begin position="61"/>
        <end position="84"/>
    </location>
</feature>
<keyword evidence="1" id="KW-0472">Membrane</keyword>
<reference evidence="2" key="1">
    <citation type="submission" date="2018-06" db="EMBL/GenBank/DDBJ databases">
        <authorList>
            <person name="Zhirakovskaya E."/>
        </authorList>
    </citation>
    <scope>NUCLEOTIDE SEQUENCE</scope>
</reference>
<evidence type="ECO:0000313" key="2">
    <source>
        <dbReference type="EMBL" id="VAW76454.1"/>
    </source>
</evidence>
<gene>
    <name evidence="2" type="ORF">MNBD_GAMMA12-3663</name>
</gene>
<organism evidence="2">
    <name type="scientific">hydrothermal vent metagenome</name>
    <dbReference type="NCBI Taxonomy" id="652676"/>
    <lineage>
        <taxon>unclassified sequences</taxon>
        <taxon>metagenomes</taxon>
        <taxon>ecological metagenomes</taxon>
    </lineage>
</organism>
<protein>
    <submittedName>
        <fullName evidence="2">Uncharacterized protein</fullName>
    </submittedName>
</protein>
<proteinExistence type="predicted"/>
<dbReference type="EMBL" id="UOFL01000108">
    <property type="protein sequence ID" value="VAW76454.1"/>
    <property type="molecule type" value="Genomic_DNA"/>
</dbReference>
<name>A0A3B0Z564_9ZZZZ</name>
<evidence type="ECO:0000256" key="1">
    <source>
        <dbReference type="SAM" id="Phobius"/>
    </source>
</evidence>